<keyword evidence="4" id="KW-0472">Membrane</keyword>
<dbReference type="Pfam" id="PF00672">
    <property type="entry name" value="HAMP"/>
    <property type="match status" value="1"/>
</dbReference>
<dbReference type="PROSITE" id="PS50111">
    <property type="entry name" value="CHEMOTAXIS_TRANSDUC_2"/>
    <property type="match status" value="1"/>
</dbReference>
<evidence type="ECO:0000259" key="6">
    <source>
        <dbReference type="PROSITE" id="PS50885"/>
    </source>
</evidence>
<feature type="domain" description="Methyl-accepting transducer" evidence="5">
    <location>
        <begin position="415"/>
        <end position="640"/>
    </location>
</feature>
<feature type="transmembrane region" description="Helical" evidence="4">
    <location>
        <begin position="12"/>
        <end position="34"/>
    </location>
</feature>
<dbReference type="Gene3D" id="6.10.340.10">
    <property type="match status" value="1"/>
</dbReference>
<dbReference type="EMBL" id="JAIRBM010000004">
    <property type="protein sequence ID" value="MBZ6076145.1"/>
    <property type="molecule type" value="Genomic_DNA"/>
</dbReference>
<dbReference type="SMART" id="SM00283">
    <property type="entry name" value="MA"/>
    <property type="match status" value="1"/>
</dbReference>
<evidence type="ECO:0000313" key="7">
    <source>
        <dbReference type="EMBL" id="MBZ6076145.1"/>
    </source>
</evidence>
<protein>
    <submittedName>
        <fullName evidence="7">Methyl-accepting chemotaxis protein</fullName>
    </submittedName>
</protein>
<evidence type="ECO:0000259" key="5">
    <source>
        <dbReference type="PROSITE" id="PS50111"/>
    </source>
</evidence>
<name>A0ABS7VKS9_9HYPH</name>
<proteinExistence type="inferred from homology"/>
<comment type="caution">
    <text evidence="7">The sequence shown here is derived from an EMBL/GenBank/DDBJ whole genome shotgun (WGS) entry which is preliminary data.</text>
</comment>
<dbReference type="InterPro" id="IPR003660">
    <property type="entry name" value="HAMP_dom"/>
</dbReference>
<accession>A0ABS7VKS9</accession>
<dbReference type="RefSeq" id="WP_224312453.1">
    <property type="nucleotide sequence ID" value="NZ_JAIRBM010000004.1"/>
</dbReference>
<evidence type="ECO:0000256" key="2">
    <source>
        <dbReference type="ARBA" id="ARBA00029447"/>
    </source>
</evidence>
<dbReference type="InterPro" id="IPR004089">
    <property type="entry name" value="MCPsignal_dom"/>
</dbReference>
<comment type="similarity">
    <text evidence="2">Belongs to the methyl-accepting chemotaxis (MCP) protein family.</text>
</comment>
<dbReference type="SUPFAM" id="SSF58104">
    <property type="entry name" value="Methyl-accepting chemotaxis protein (MCP) signaling domain"/>
    <property type="match status" value="1"/>
</dbReference>
<dbReference type="SMART" id="SM00304">
    <property type="entry name" value="HAMP"/>
    <property type="match status" value="1"/>
</dbReference>
<dbReference type="PROSITE" id="PS50885">
    <property type="entry name" value="HAMP"/>
    <property type="match status" value="1"/>
</dbReference>
<sequence length="664" mass="69893">MAFLARLRWPSVRVRVAVLSVVMILGFGTVAVMFQGGRAGVDRALEAQQTYSALADKAYQFRVRADALKVTAREWTASRLGHLSQAFSDQHSALVEQLVAMNAARGAVLVGPEVAELVQRATGLIQQAKILDSLYLQIGYQADQGARGDLLKAQADLEKLVRPLASSGEMDGQRLWAAALGMFLQEARARDSLEDTTILGNFDVEQGRFSRALGRLNGEAAEAKPELEEAGETYQKAFAAWADLEQKVSGESEHLMGQFELLVPTLEQLLAKVRAESGKADAELIASQQQTFAQILWVMGGALALGLVLTILVGRSISLPLTRLQQAMQRLADGDAMAEIPSTKASDEIGAMARTVLVFRDNARERERLTGERERMASFESERAGAIAHAISAFDASVDQILAEVRQASSELAGAAGELQGSAHRVTEQAQMAGDATGRASMNVSAVASAAEELDASLAEVAAQTNASTRASEKAVVEARGASSSMAALSTATSQIDEVAGLIRSIAAQTNLLALNATIEAARAGEAGRGFAVVAQEVKTLAAQTTRATEDIARQIEAVQEASRNTLVALGSVQGSVEDLASVVSTVAVSVGQQTAAVSEIARSVSQASSEAQAGAIAIQATEAVAVRSLEAAQSVADLSVALEQQAQRLGTEIGQFLDNVRAA</sequence>
<keyword evidence="8" id="KW-1185">Reference proteome</keyword>
<keyword evidence="1 3" id="KW-0807">Transducer</keyword>
<dbReference type="Gene3D" id="1.10.287.950">
    <property type="entry name" value="Methyl-accepting chemotaxis protein"/>
    <property type="match status" value="1"/>
</dbReference>
<evidence type="ECO:0000256" key="3">
    <source>
        <dbReference type="PROSITE-ProRule" id="PRU00284"/>
    </source>
</evidence>
<dbReference type="CDD" id="cd06225">
    <property type="entry name" value="HAMP"/>
    <property type="match status" value="1"/>
</dbReference>
<keyword evidence="4" id="KW-0812">Transmembrane</keyword>
<dbReference type="PANTHER" id="PTHR32089:SF112">
    <property type="entry name" value="LYSOZYME-LIKE PROTEIN-RELATED"/>
    <property type="match status" value="1"/>
</dbReference>
<dbReference type="Pfam" id="PF00015">
    <property type="entry name" value="MCPsignal"/>
    <property type="match status" value="1"/>
</dbReference>
<reference evidence="7 8" key="1">
    <citation type="submission" date="2021-09" db="EMBL/GenBank/DDBJ databases">
        <title>The complete genome sequence of a new microorganism.</title>
        <authorList>
            <person name="Zi Z."/>
        </authorList>
    </citation>
    <scope>NUCLEOTIDE SEQUENCE [LARGE SCALE GENOMIC DNA]</scope>
    <source>
        <strain evidence="7 8">WGZ8</strain>
    </source>
</reference>
<keyword evidence="4" id="KW-1133">Transmembrane helix</keyword>
<dbReference type="PANTHER" id="PTHR32089">
    <property type="entry name" value="METHYL-ACCEPTING CHEMOTAXIS PROTEIN MCPB"/>
    <property type="match status" value="1"/>
</dbReference>
<feature type="domain" description="HAMP" evidence="6">
    <location>
        <begin position="315"/>
        <end position="368"/>
    </location>
</feature>
<evidence type="ECO:0000256" key="1">
    <source>
        <dbReference type="ARBA" id="ARBA00023224"/>
    </source>
</evidence>
<evidence type="ECO:0000256" key="4">
    <source>
        <dbReference type="SAM" id="Phobius"/>
    </source>
</evidence>
<dbReference type="Proteomes" id="UP000704176">
    <property type="component" value="Unassembled WGS sequence"/>
</dbReference>
<organism evidence="7 8">
    <name type="scientific">Microvirga puerhi</name>
    <dbReference type="NCBI Taxonomy" id="2876078"/>
    <lineage>
        <taxon>Bacteria</taxon>
        <taxon>Pseudomonadati</taxon>
        <taxon>Pseudomonadota</taxon>
        <taxon>Alphaproteobacteria</taxon>
        <taxon>Hyphomicrobiales</taxon>
        <taxon>Methylobacteriaceae</taxon>
        <taxon>Microvirga</taxon>
    </lineage>
</organism>
<gene>
    <name evidence="7" type="ORF">K9B37_07555</name>
</gene>
<evidence type="ECO:0000313" key="8">
    <source>
        <dbReference type="Proteomes" id="UP000704176"/>
    </source>
</evidence>